<feature type="compositionally biased region" description="Basic and acidic residues" evidence="3">
    <location>
        <begin position="1"/>
        <end position="10"/>
    </location>
</feature>
<keyword evidence="2" id="KW-0539">Nucleus</keyword>
<feature type="DNA-binding region" description="HMG box" evidence="2">
    <location>
        <begin position="302"/>
        <end position="370"/>
    </location>
</feature>
<dbReference type="PROSITE" id="PS50118">
    <property type="entry name" value="HMG_BOX_2"/>
    <property type="match status" value="2"/>
</dbReference>
<dbReference type="PANTHER" id="PTHR48112:SF22">
    <property type="entry name" value="MITOCHONDRIAL TRANSCRIPTION FACTOR A, ISOFORM B"/>
    <property type="match status" value="1"/>
</dbReference>
<protein>
    <recommendedName>
        <fullName evidence="4">HMG box domain-containing protein</fullName>
    </recommendedName>
</protein>
<evidence type="ECO:0000256" key="1">
    <source>
        <dbReference type="ARBA" id="ARBA00023125"/>
    </source>
</evidence>
<feature type="domain" description="HMG box" evidence="4">
    <location>
        <begin position="375"/>
        <end position="445"/>
    </location>
</feature>
<feature type="compositionally biased region" description="Basic residues" evidence="3">
    <location>
        <begin position="230"/>
        <end position="241"/>
    </location>
</feature>
<dbReference type="Gene3D" id="1.10.30.10">
    <property type="entry name" value="High mobility group box domain"/>
    <property type="match status" value="2"/>
</dbReference>
<dbReference type="GO" id="GO:0006357">
    <property type="term" value="P:regulation of transcription by RNA polymerase II"/>
    <property type="evidence" value="ECO:0007669"/>
    <property type="project" value="TreeGrafter"/>
</dbReference>
<organism evidence="5 6">
    <name type="scientific">Hanseniaspora guilliermondii</name>
    <dbReference type="NCBI Taxonomy" id="56406"/>
    <lineage>
        <taxon>Eukaryota</taxon>
        <taxon>Fungi</taxon>
        <taxon>Dikarya</taxon>
        <taxon>Ascomycota</taxon>
        <taxon>Saccharomycotina</taxon>
        <taxon>Saccharomycetes</taxon>
        <taxon>Saccharomycodales</taxon>
        <taxon>Saccharomycodaceae</taxon>
        <taxon>Hanseniaspora</taxon>
    </lineage>
</organism>
<evidence type="ECO:0000313" key="5">
    <source>
        <dbReference type="EMBL" id="SGZ41741.1"/>
    </source>
</evidence>
<dbReference type="VEuPathDB" id="FungiDB:HGUI_03942"/>
<feature type="compositionally biased region" description="Polar residues" evidence="3">
    <location>
        <begin position="11"/>
        <end position="20"/>
    </location>
</feature>
<dbReference type="SMART" id="SM00398">
    <property type="entry name" value="HMG"/>
    <property type="match status" value="2"/>
</dbReference>
<keyword evidence="6" id="KW-1185">Reference proteome</keyword>
<feature type="compositionally biased region" description="Basic and acidic residues" evidence="3">
    <location>
        <begin position="476"/>
        <end position="485"/>
    </location>
</feature>
<name>A0A1L0CRQ8_9ASCO</name>
<keyword evidence="1 2" id="KW-0238">DNA-binding</keyword>
<dbReference type="SUPFAM" id="SSF47095">
    <property type="entry name" value="HMG-box"/>
    <property type="match status" value="2"/>
</dbReference>
<evidence type="ECO:0000259" key="4">
    <source>
        <dbReference type="PROSITE" id="PS50118"/>
    </source>
</evidence>
<dbReference type="Pfam" id="PF00505">
    <property type="entry name" value="HMG_box"/>
    <property type="match status" value="1"/>
</dbReference>
<evidence type="ECO:0000256" key="3">
    <source>
        <dbReference type="SAM" id="MobiDB-lite"/>
    </source>
</evidence>
<dbReference type="EMBL" id="FQNF01000142">
    <property type="protein sequence ID" value="SGZ41741.1"/>
    <property type="molecule type" value="Genomic_DNA"/>
</dbReference>
<reference evidence="6" key="1">
    <citation type="submission" date="2016-11" db="EMBL/GenBank/DDBJ databases">
        <authorList>
            <person name="Guldener U."/>
        </authorList>
    </citation>
    <scope>NUCLEOTIDE SEQUENCE [LARGE SCALE GENOMIC DNA]</scope>
</reference>
<feature type="region of interest" description="Disordered" evidence="3">
    <location>
        <begin position="213"/>
        <end position="241"/>
    </location>
</feature>
<feature type="region of interest" description="Disordered" evidence="3">
    <location>
        <begin position="476"/>
        <end position="502"/>
    </location>
</feature>
<dbReference type="CDD" id="cd22011">
    <property type="entry name" value="HMG-box_IXR1-like_rpt1"/>
    <property type="match status" value="1"/>
</dbReference>
<dbReference type="PANTHER" id="PTHR48112">
    <property type="entry name" value="HIGH MOBILITY GROUP PROTEIN DSP1"/>
    <property type="match status" value="1"/>
</dbReference>
<dbReference type="AlphaFoldDB" id="A0A1L0CRQ8"/>
<evidence type="ECO:0000256" key="2">
    <source>
        <dbReference type="PROSITE-ProRule" id="PRU00267"/>
    </source>
</evidence>
<dbReference type="InterPro" id="IPR050342">
    <property type="entry name" value="HMGB"/>
</dbReference>
<dbReference type="GO" id="GO:0005634">
    <property type="term" value="C:nucleus"/>
    <property type="evidence" value="ECO:0007669"/>
    <property type="project" value="UniProtKB-UniRule"/>
</dbReference>
<dbReference type="InterPro" id="IPR036910">
    <property type="entry name" value="HMG_box_dom_sf"/>
</dbReference>
<proteinExistence type="predicted"/>
<feature type="domain" description="HMG box" evidence="4">
    <location>
        <begin position="302"/>
        <end position="370"/>
    </location>
</feature>
<evidence type="ECO:0000313" key="6">
    <source>
        <dbReference type="Proteomes" id="UP000183365"/>
    </source>
</evidence>
<feature type="region of interest" description="Disordered" evidence="3">
    <location>
        <begin position="1"/>
        <end position="26"/>
    </location>
</feature>
<sequence>MSNDENKHPDNQTSPYTGNQLHDDFIHGNNNEELISKTHDINDIEQYIHNIPITNDPSNRNTLNSMHRPSMNFFANLNTTSTTGNMNTYYTPMLSNYNNGHDNDFSVPHNINAHTFDGYNNDNIQENNILGVFDTSNHLEKHKEEPVRKYNSDNFNNLTGIPQLDAHVIANMSWFQNPPYKNLDVHHTPTLGDKEQADAIIANIDMDLSHEQSLGISKNDDSERDDYNKPMKKKSNLSKKTKARKALIHDLSLLTKQNINEISPLLGDMSNYHKYLQTSQFKNDTKTQRRVQKRKSLLKKGPKRPSSAYFFYCQKERKNLQQKYPNMLVPELQKKLGEQWRGLSDEEKKPYQEAHRLAWEKYKVEKDEYVATLPPKKPSGPFVDFINSQKDRLVEKNQGKKLQMQELTRLCVEEWRNLDENTKLRYNLRHKEKIDEWIKAYNDIDVKELKDLMKMKEDMLEAKKIAMEKNRIYREELSTDSKTRNNESGSLDDFNQMDNTNS</sequence>
<dbReference type="Proteomes" id="UP000183365">
    <property type="component" value="Unassembled WGS sequence"/>
</dbReference>
<accession>A0A1L0CRQ8</accession>
<feature type="DNA-binding region" description="HMG box" evidence="2">
    <location>
        <begin position="375"/>
        <end position="445"/>
    </location>
</feature>
<feature type="compositionally biased region" description="Basic and acidic residues" evidence="3">
    <location>
        <begin position="218"/>
        <end position="229"/>
    </location>
</feature>
<dbReference type="GO" id="GO:0003677">
    <property type="term" value="F:DNA binding"/>
    <property type="evidence" value="ECO:0007669"/>
    <property type="project" value="UniProtKB-UniRule"/>
</dbReference>
<gene>
    <name evidence="5" type="ORF">HGUI_03942</name>
</gene>
<dbReference type="InterPro" id="IPR009071">
    <property type="entry name" value="HMG_box_dom"/>
</dbReference>
<dbReference type="OrthoDB" id="3972244at2759"/>